<dbReference type="Proteomes" id="UP000050430">
    <property type="component" value="Unassembled WGS sequence"/>
</dbReference>
<accession>A0A0P6X4D6</accession>
<reference evidence="1 2" key="1">
    <citation type="submission" date="2015-07" db="EMBL/GenBank/DDBJ databases">
        <title>Genome sequence of Leptolinea tardivitalis DSM 16556.</title>
        <authorList>
            <person name="Hemp J."/>
            <person name="Ward L.M."/>
            <person name="Pace L.A."/>
            <person name="Fischer W.W."/>
        </authorList>
    </citation>
    <scope>NUCLEOTIDE SEQUENCE [LARGE SCALE GENOMIC DNA]</scope>
    <source>
        <strain evidence="1 2">YMTK-2</strain>
    </source>
</reference>
<dbReference type="InterPro" id="IPR027417">
    <property type="entry name" value="P-loop_NTPase"/>
</dbReference>
<dbReference type="RefSeq" id="WP_062420802.1">
    <property type="nucleotide sequence ID" value="NZ_BBYA01000004.1"/>
</dbReference>
<keyword evidence="2" id="KW-1185">Reference proteome</keyword>
<sequence length="701" mass="80114">MELTSQQILLRDLPFDKKIFVRGEAGTGKSTAAIAHLEQMISKGIPSESILVLVPQRPLARPYMQALSNPNLPAGTRPSILTIGGLARRMDELFWPLLRETAGFRNPEMEPQFLTVESTQYFLSLIVDPLREKGYFDGISIEPLRLYSQILDNLNKTAVVGFPINEIAPRLRSAWIGSQADTRYFDQAQECAYLFRDYCLEHSLLDFSLQLDVFYHHLWQNDIFQKYLKENYQYLIYDNVEEDYPIAHTIVREWIPRLRGTLLILDENGGYRSFLGADPLSAATLADMTEKTIRLTEPINVPPSLVDFRHQLAVHIRMEPVPPSAKPLRVENVNLHYCRFFPQMLDSVVNCIENLTRAGTNPGDIAVLSPFVSDSLRFSLQTRLEEKNIKLTTHRPGRELRNEPAVRCLFAMAKLAHPQWKLKIKSLEWRNALMTAIEGLDLIRADFLANTLLSHKTEGDVLNPFSQLKPEMAERITYQVGEKYEIIRAWLAASHDNTMQDLPAFFTRCFGELLSQKGFGFHQSYDMADATERLIQSAREFDSVIRPVLPQENSGAEFLQLLENGITGAQFLPSWLDERKDAVLLSPAFTFLMRNQPCPYQIWLDPGNTGWWERLNQPLTHPVVLSLNWPPDARWTDAEELNHNQNSLVSHTGGLLNRCTDSLHIFLIQVDEQGNEPRGPLLQAINRFLRYNPGGLTLYDA</sequence>
<protein>
    <recommendedName>
        <fullName evidence="3">UvrD-like helicase ATP-binding domain-containing protein</fullName>
    </recommendedName>
</protein>
<dbReference type="EMBL" id="LGCK01000003">
    <property type="protein sequence ID" value="KPL74284.1"/>
    <property type="molecule type" value="Genomic_DNA"/>
</dbReference>
<dbReference type="AlphaFoldDB" id="A0A0P6X4D6"/>
<evidence type="ECO:0008006" key="3">
    <source>
        <dbReference type="Google" id="ProtNLM"/>
    </source>
</evidence>
<evidence type="ECO:0000313" key="1">
    <source>
        <dbReference type="EMBL" id="KPL74284.1"/>
    </source>
</evidence>
<dbReference type="SUPFAM" id="SSF52540">
    <property type="entry name" value="P-loop containing nucleoside triphosphate hydrolases"/>
    <property type="match status" value="1"/>
</dbReference>
<proteinExistence type="predicted"/>
<dbReference type="Gene3D" id="3.40.50.300">
    <property type="entry name" value="P-loop containing nucleotide triphosphate hydrolases"/>
    <property type="match status" value="1"/>
</dbReference>
<evidence type="ECO:0000313" key="2">
    <source>
        <dbReference type="Proteomes" id="UP000050430"/>
    </source>
</evidence>
<dbReference type="STRING" id="229920.ADM99_01555"/>
<dbReference type="OrthoDB" id="141404at2"/>
<gene>
    <name evidence="1" type="ORF">ADM99_01555</name>
</gene>
<name>A0A0P6X4D6_9CHLR</name>
<organism evidence="1 2">
    <name type="scientific">Leptolinea tardivitalis</name>
    <dbReference type="NCBI Taxonomy" id="229920"/>
    <lineage>
        <taxon>Bacteria</taxon>
        <taxon>Bacillati</taxon>
        <taxon>Chloroflexota</taxon>
        <taxon>Anaerolineae</taxon>
        <taxon>Anaerolineales</taxon>
        <taxon>Anaerolineaceae</taxon>
        <taxon>Leptolinea</taxon>
    </lineage>
</organism>
<comment type="caution">
    <text evidence="1">The sequence shown here is derived from an EMBL/GenBank/DDBJ whole genome shotgun (WGS) entry which is preliminary data.</text>
</comment>